<evidence type="ECO:0000313" key="2">
    <source>
        <dbReference type="Proteomes" id="UP001152795"/>
    </source>
</evidence>
<dbReference type="AlphaFoldDB" id="A0A7D9IQA0"/>
<dbReference type="PROSITE" id="PS50878">
    <property type="entry name" value="RT_POL"/>
    <property type="match status" value="1"/>
</dbReference>
<proteinExistence type="predicted"/>
<gene>
    <name evidence="1" type="ORF">PACLA_8A009877</name>
</gene>
<reference evidence="1" key="1">
    <citation type="submission" date="2020-04" db="EMBL/GenBank/DDBJ databases">
        <authorList>
            <person name="Alioto T."/>
            <person name="Alioto T."/>
            <person name="Gomez Garrido J."/>
        </authorList>
    </citation>
    <scope>NUCLEOTIDE SEQUENCE</scope>
    <source>
        <strain evidence="1">A484AB</strain>
    </source>
</reference>
<comment type="caution">
    <text evidence="1">The sequence shown here is derived from an EMBL/GenBank/DDBJ whole genome shotgun (WGS) entry which is preliminary data.</text>
</comment>
<keyword evidence="2" id="KW-1185">Reference proteome</keyword>
<sequence length="450" mass="51664">FTQIQNALLNKARTDFFKYSKGVQQGCILSPLLFNIDINELATLFDNTSYDPFILPNGTKLSCLLYADDLIILSRSKFGLQKCLDDLHSWSNKWLMEVNLKKTQVMIFEKTNSKKAKPIFNLGKKDITIGKEYCYLGIKMNNNGNFTPALKQLSEKALHANSEVWGAYVKNDFNNWDKLPIEKVHLRFCKLYLGVGKKASNIAARGELGKFPLIINIFKRLFKYITHLNSLSESAIAKQAFLISKDLFTKQNTSYYGKAMDILKASNLNTEITDLESMTTELIQPITKRLKENYLTFWKHKLENSSKLIFYSTIKIDYELEKYLSIIKDSNKRKTLTRFRLSNHSLQIETGRYHNIAREERLCQLCHSGEVENESHLLLTCEAYGDIRVNFINSLKNDLTTTEINVNEPTLSVDIMKSTASDTILKLSKFIFSCFEERLKQLEAGNAGSH</sequence>
<dbReference type="PANTHER" id="PTHR47027">
    <property type="entry name" value="REVERSE TRANSCRIPTASE DOMAIN-CONTAINING PROTEIN"/>
    <property type="match status" value="1"/>
</dbReference>
<organism evidence="1 2">
    <name type="scientific">Paramuricea clavata</name>
    <name type="common">Red gorgonian</name>
    <name type="synonym">Violescent sea-whip</name>
    <dbReference type="NCBI Taxonomy" id="317549"/>
    <lineage>
        <taxon>Eukaryota</taxon>
        <taxon>Metazoa</taxon>
        <taxon>Cnidaria</taxon>
        <taxon>Anthozoa</taxon>
        <taxon>Octocorallia</taxon>
        <taxon>Malacalcyonacea</taxon>
        <taxon>Plexauridae</taxon>
        <taxon>Paramuricea</taxon>
    </lineage>
</organism>
<dbReference type="EMBL" id="CACRXK020006912">
    <property type="protein sequence ID" value="CAB4010808.1"/>
    <property type="molecule type" value="Genomic_DNA"/>
</dbReference>
<dbReference type="InterPro" id="IPR000477">
    <property type="entry name" value="RT_dom"/>
</dbReference>
<dbReference type="OrthoDB" id="425681at2759"/>
<evidence type="ECO:0000313" key="1">
    <source>
        <dbReference type="EMBL" id="CAB4010808.1"/>
    </source>
</evidence>
<protein>
    <submittedName>
        <fullName evidence="1">Uncharacterized protein</fullName>
    </submittedName>
</protein>
<dbReference type="Proteomes" id="UP001152795">
    <property type="component" value="Unassembled WGS sequence"/>
</dbReference>
<name>A0A7D9IQA0_PARCT</name>
<accession>A0A7D9IQA0</accession>
<dbReference type="Pfam" id="PF00078">
    <property type="entry name" value="RVT_1"/>
    <property type="match status" value="1"/>
</dbReference>
<dbReference type="InterPro" id="IPR043502">
    <property type="entry name" value="DNA/RNA_pol_sf"/>
</dbReference>
<dbReference type="SUPFAM" id="SSF56672">
    <property type="entry name" value="DNA/RNA polymerases"/>
    <property type="match status" value="1"/>
</dbReference>
<dbReference type="PANTHER" id="PTHR47027:SF20">
    <property type="entry name" value="REVERSE TRANSCRIPTASE-LIKE PROTEIN WITH RNA-DIRECTED DNA POLYMERASE DOMAIN"/>
    <property type="match status" value="1"/>
</dbReference>
<feature type="non-terminal residue" evidence="1">
    <location>
        <position position="450"/>
    </location>
</feature>